<dbReference type="PANTHER" id="PTHR43344">
    <property type="entry name" value="PHOSPHOSERINE PHOSPHATASE"/>
    <property type="match status" value="1"/>
</dbReference>
<dbReference type="NCBIfam" id="TIGR00338">
    <property type="entry name" value="serB"/>
    <property type="match status" value="1"/>
</dbReference>
<dbReference type="InterPro" id="IPR036412">
    <property type="entry name" value="HAD-like_sf"/>
</dbReference>
<name>D5VS50_METIM</name>
<evidence type="ECO:0000256" key="7">
    <source>
        <dbReference type="ARBA" id="ARBA00022801"/>
    </source>
</evidence>
<dbReference type="SFLD" id="SFLDG01136">
    <property type="entry name" value="C1.6:_Phosphoserine_Phosphatas"/>
    <property type="match status" value="1"/>
</dbReference>
<evidence type="ECO:0000256" key="8">
    <source>
        <dbReference type="ARBA" id="ARBA00022842"/>
    </source>
</evidence>
<accession>D5VS50</accession>
<dbReference type="EMBL" id="CP002009">
    <property type="protein sequence ID" value="ADG13403.1"/>
    <property type="molecule type" value="Genomic_DNA"/>
</dbReference>
<dbReference type="SFLD" id="SFLDF00029">
    <property type="entry name" value="phosphoserine_phosphatase"/>
    <property type="match status" value="1"/>
</dbReference>
<dbReference type="SFLD" id="SFLDG01137">
    <property type="entry name" value="C1.6.1:_Phosphoserine_Phosphat"/>
    <property type="match status" value="1"/>
</dbReference>
<dbReference type="CDD" id="cd07500">
    <property type="entry name" value="HAD_PSP"/>
    <property type="match status" value="1"/>
</dbReference>
<dbReference type="UniPathway" id="UPA00135">
    <property type="reaction ID" value="UER00198"/>
</dbReference>
<dbReference type="InterPro" id="IPR006379">
    <property type="entry name" value="HAD-SF_hydro_IIB"/>
</dbReference>
<keyword evidence="9" id="KW-0718">Serine biosynthesis</keyword>
<feature type="active site" description="Proton donor" evidence="11">
    <location>
        <position position="11"/>
    </location>
</feature>
<dbReference type="OrthoDB" id="10041at2157"/>
<evidence type="ECO:0000256" key="9">
    <source>
        <dbReference type="ARBA" id="ARBA00023299"/>
    </source>
</evidence>
<keyword evidence="8" id="KW-0460">Magnesium</keyword>
<dbReference type="GO" id="GO:0005737">
    <property type="term" value="C:cytoplasm"/>
    <property type="evidence" value="ECO:0007669"/>
    <property type="project" value="TreeGrafter"/>
</dbReference>
<dbReference type="EC" id="3.1.3.3" evidence="4"/>
<evidence type="ECO:0000256" key="4">
    <source>
        <dbReference type="ARBA" id="ARBA00012640"/>
    </source>
</evidence>
<dbReference type="PANTHER" id="PTHR43344:SF2">
    <property type="entry name" value="PHOSPHOSERINE PHOSPHATASE"/>
    <property type="match status" value="1"/>
</dbReference>
<dbReference type="GeneID" id="9131748"/>
<sequence length="206" mass="23315">MRKKIIFFDFDSTLINNETIDELAKEAGVEREVKEITKKAMRGEIDFKEALKERVKLLKGLPLEKVNEAIERLTLTEGAEETIKELKKKGYIVAVISGGFDIALNKFKDKLNIDYSFGNTLIVKDNKLTGEVEEKVIDKGEVVENLVKELKIPKENIVVVGDGANDIAMFEKAGLRIAFCAKPILKEKADICIEKRDLKEILKYVK</sequence>
<dbReference type="RefSeq" id="WP_013100149.1">
    <property type="nucleotide sequence ID" value="NC_014122.1"/>
</dbReference>
<comment type="similarity">
    <text evidence="3">Belongs to the HAD-like hydrolase superfamily. SerB family.</text>
</comment>
<dbReference type="STRING" id="573063.Metin_0736"/>
<proteinExistence type="inferred from homology"/>
<evidence type="ECO:0000256" key="11">
    <source>
        <dbReference type="PIRSR" id="PIRSR604469-1"/>
    </source>
</evidence>
<evidence type="ECO:0000256" key="6">
    <source>
        <dbReference type="ARBA" id="ARBA00022723"/>
    </source>
</evidence>
<dbReference type="NCBIfam" id="TIGR01484">
    <property type="entry name" value="HAD-SF-IIB"/>
    <property type="match status" value="1"/>
</dbReference>
<dbReference type="KEGG" id="mif:Metin_0736"/>
<evidence type="ECO:0000256" key="2">
    <source>
        <dbReference type="ARBA" id="ARBA00005135"/>
    </source>
</evidence>
<dbReference type="SFLD" id="SFLDG01129">
    <property type="entry name" value="C1.5:_HAD__Beta-PGM__Phosphata"/>
    <property type="match status" value="1"/>
</dbReference>
<comment type="pathway">
    <text evidence="2">Amino-acid biosynthesis; L-serine biosynthesis; L-serine from 3-phospho-D-glycerate: step 3/3.</text>
</comment>
<evidence type="ECO:0000256" key="5">
    <source>
        <dbReference type="ARBA" id="ARBA00022605"/>
    </source>
</evidence>
<gene>
    <name evidence="12" type="ordered locus">Metin_0736</name>
</gene>
<comment type="cofactor">
    <cofactor evidence="1">
        <name>Mg(2+)</name>
        <dbReference type="ChEBI" id="CHEBI:18420"/>
    </cofactor>
</comment>
<feature type="active site" description="Nucleophile" evidence="11">
    <location>
        <position position="9"/>
    </location>
</feature>
<dbReference type="HOGENOM" id="CLU_036368_4_3_2"/>
<evidence type="ECO:0000313" key="12">
    <source>
        <dbReference type="EMBL" id="ADG13403.1"/>
    </source>
</evidence>
<evidence type="ECO:0000256" key="10">
    <source>
        <dbReference type="ARBA" id="ARBA00031693"/>
    </source>
</evidence>
<dbReference type="InterPro" id="IPR023214">
    <property type="entry name" value="HAD_sf"/>
</dbReference>
<dbReference type="AlphaFoldDB" id="D5VS50"/>
<reference evidence="12" key="1">
    <citation type="submission" date="2010-04" db="EMBL/GenBank/DDBJ databases">
        <title>Complete sequence of Methanocaldococcus infernus ME.</title>
        <authorList>
            <consortium name="US DOE Joint Genome Institute"/>
            <person name="Lucas S."/>
            <person name="Copeland A."/>
            <person name="Lapidus A."/>
            <person name="Cheng J.-F."/>
            <person name="Bruce D."/>
            <person name="Goodwin L."/>
            <person name="Pitluck S."/>
            <person name="Munk A.C."/>
            <person name="Detter J.C."/>
            <person name="Han C."/>
            <person name="Tapia R."/>
            <person name="Land M."/>
            <person name="Hauser L."/>
            <person name="Kyrpides N."/>
            <person name="Mikhailova N."/>
            <person name="Sieprawska-Lupa M."/>
            <person name="Whitman W.B."/>
            <person name="Woyke T."/>
        </authorList>
    </citation>
    <scope>NUCLEOTIDE SEQUENCE [LARGE SCALE GENOMIC DNA]</scope>
    <source>
        <strain evidence="12">ME</strain>
    </source>
</reference>
<keyword evidence="7 12" id="KW-0378">Hydrolase</keyword>
<dbReference type="InterPro" id="IPR004469">
    <property type="entry name" value="PSP"/>
</dbReference>
<dbReference type="eggNOG" id="arCOG01158">
    <property type="taxonomic scope" value="Archaea"/>
</dbReference>
<dbReference type="SUPFAM" id="SSF56784">
    <property type="entry name" value="HAD-like"/>
    <property type="match status" value="1"/>
</dbReference>
<evidence type="ECO:0000256" key="1">
    <source>
        <dbReference type="ARBA" id="ARBA00001946"/>
    </source>
</evidence>
<evidence type="ECO:0000313" key="13">
    <source>
        <dbReference type="Proteomes" id="UP000002061"/>
    </source>
</evidence>
<dbReference type="GO" id="GO:0000287">
    <property type="term" value="F:magnesium ion binding"/>
    <property type="evidence" value="ECO:0007669"/>
    <property type="project" value="TreeGrafter"/>
</dbReference>
<dbReference type="NCBIfam" id="TIGR01488">
    <property type="entry name" value="HAD-SF-IB"/>
    <property type="match status" value="1"/>
</dbReference>
<keyword evidence="5" id="KW-0028">Amino-acid biosynthesis</keyword>
<keyword evidence="13" id="KW-1185">Reference proteome</keyword>
<dbReference type="Gene3D" id="3.40.50.1000">
    <property type="entry name" value="HAD superfamily/HAD-like"/>
    <property type="match status" value="1"/>
</dbReference>
<dbReference type="GO" id="GO:0006564">
    <property type="term" value="P:L-serine biosynthetic process"/>
    <property type="evidence" value="ECO:0007669"/>
    <property type="project" value="UniProtKB-KW"/>
</dbReference>
<dbReference type="InterPro" id="IPR050582">
    <property type="entry name" value="HAD-like_SerB"/>
</dbReference>
<protein>
    <recommendedName>
        <fullName evidence="4">phosphoserine phosphatase</fullName>
        <ecNumber evidence="4">3.1.3.3</ecNumber>
    </recommendedName>
    <alternativeName>
        <fullName evidence="10">O-phosphoserine phosphohydrolase</fullName>
    </alternativeName>
</protein>
<dbReference type="GO" id="GO:0036424">
    <property type="term" value="F:L-phosphoserine phosphatase activity"/>
    <property type="evidence" value="ECO:0007669"/>
    <property type="project" value="InterPro"/>
</dbReference>
<dbReference type="Pfam" id="PF00702">
    <property type="entry name" value="Hydrolase"/>
    <property type="match status" value="1"/>
</dbReference>
<evidence type="ECO:0000256" key="3">
    <source>
        <dbReference type="ARBA" id="ARBA00009184"/>
    </source>
</evidence>
<dbReference type="Proteomes" id="UP000002061">
    <property type="component" value="Chromosome"/>
</dbReference>
<dbReference type="SFLD" id="SFLDS00003">
    <property type="entry name" value="Haloacid_Dehalogenase"/>
    <property type="match status" value="1"/>
</dbReference>
<organism evidence="12 13">
    <name type="scientific">Methanocaldococcus infernus (strain DSM 11812 / JCM 15783 / ME)</name>
    <dbReference type="NCBI Taxonomy" id="573063"/>
    <lineage>
        <taxon>Archaea</taxon>
        <taxon>Methanobacteriati</taxon>
        <taxon>Methanobacteriota</taxon>
        <taxon>Methanomada group</taxon>
        <taxon>Methanococci</taxon>
        <taxon>Methanococcales</taxon>
        <taxon>Methanocaldococcaceae</taxon>
        <taxon>Methanocaldococcus</taxon>
    </lineage>
</organism>
<keyword evidence="6" id="KW-0479">Metal-binding</keyword>